<dbReference type="PIRSF" id="PIRSF004638">
    <property type="entry name" value="UCP004638"/>
    <property type="match status" value="1"/>
</dbReference>
<evidence type="ECO:0000313" key="17">
    <source>
        <dbReference type="Proteomes" id="UP000766336"/>
    </source>
</evidence>
<evidence type="ECO:0000256" key="9">
    <source>
        <dbReference type="ARBA" id="ARBA00022989"/>
    </source>
</evidence>
<evidence type="ECO:0000256" key="14">
    <source>
        <dbReference type="PIRNR" id="PIRNR004638"/>
    </source>
</evidence>
<comment type="function">
    <text evidence="14">Catalyzes the oxidation of protoporphyrinogen IX to protoporphyrin IX.</text>
</comment>
<dbReference type="Pfam" id="PF03653">
    <property type="entry name" value="UPF0093"/>
    <property type="match status" value="1"/>
</dbReference>
<evidence type="ECO:0000256" key="10">
    <source>
        <dbReference type="ARBA" id="ARBA00023002"/>
    </source>
</evidence>
<comment type="subcellular location">
    <subcellularLocation>
        <location evidence="1">Cell membrane</location>
        <topology evidence="1">Multi-pass membrane protein</topology>
    </subcellularLocation>
</comment>
<evidence type="ECO:0000256" key="12">
    <source>
        <dbReference type="ARBA" id="ARBA00023136"/>
    </source>
</evidence>
<organism evidence="16 17">
    <name type="scientific">Roseococcus pinisoli</name>
    <dbReference type="NCBI Taxonomy" id="2835040"/>
    <lineage>
        <taxon>Bacteria</taxon>
        <taxon>Pseudomonadati</taxon>
        <taxon>Pseudomonadota</taxon>
        <taxon>Alphaproteobacteria</taxon>
        <taxon>Acetobacterales</taxon>
        <taxon>Roseomonadaceae</taxon>
        <taxon>Roseococcus</taxon>
    </lineage>
</organism>
<dbReference type="EC" id="1.3.99.-" evidence="14"/>
<feature type="transmembrane region" description="Helical" evidence="15">
    <location>
        <begin position="49"/>
        <end position="70"/>
    </location>
</feature>
<feature type="transmembrane region" description="Helical" evidence="15">
    <location>
        <begin position="76"/>
        <end position="96"/>
    </location>
</feature>
<gene>
    <name evidence="16" type="ORF">KHU32_22830</name>
</gene>
<evidence type="ECO:0000256" key="15">
    <source>
        <dbReference type="SAM" id="Phobius"/>
    </source>
</evidence>
<evidence type="ECO:0000256" key="1">
    <source>
        <dbReference type="ARBA" id="ARBA00004651"/>
    </source>
</evidence>
<evidence type="ECO:0000256" key="3">
    <source>
        <dbReference type="ARBA" id="ARBA00006501"/>
    </source>
</evidence>
<protein>
    <recommendedName>
        <fullName evidence="4 14">Protoporphyrinogen IX oxidase</fullName>
        <ecNumber evidence="14">1.3.99.-</ecNumber>
    </recommendedName>
</protein>
<comment type="pathway">
    <text evidence="2 14">Porphyrin-containing compound metabolism; protoporphyrin-IX biosynthesis; protoporphyrin-IX from protoporphyrinogen-IX: step 1/1.</text>
</comment>
<evidence type="ECO:0000313" key="16">
    <source>
        <dbReference type="EMBL" id="MBS7813790.1"/>
    </source>
</evidence>
<evidence type="ECO:0000256" key="7">
    <source>
        <dbReference type="ARBA" id="ARBA00022692"/>
    </source>
</evidence>
<keyword evidence="5 14" id="KW-1003">Cell membrane</keyword>
<evidence type="ECO:0000256" key="2">
    <source>
        <dbReference type="ARBA" id="ARBA00005073"/>
    </source>
</evidence>
<keyword evidence="7 15" id="KW-0812">Transmembrane</keyword>
<name>A0ABS5QJD5_9PROT</name>
<comment type="catalytic activity">
    <reaction evidence="13 14">
        <text>protoporphyrinogen IX + 3 A = protoporphyrin IX + 3 AH2</text>
        <dbReference type="Rhea" id="RHEA:62000"/>
        <dbReference type="ChEBI" id="CHEBI:13193"/>
        <dbReference type="ChEBI" id="CHEBI:17499"/>
        <dbReference type="ChEBI" id="CHEBI:57306"/>
        <dbReference type="ChEBI" id="CHEBI:57307"/>
    </reaction>
</comment>
<comment type="similarity">
    <text evidence="3 14">Belongs to the HemJ family.</text>
</comment>
<dbReference type="RefSeq" id="WP_213672499.1">
    <property type="nucleotide sequence ID" value="NZ_JAHCDA010000007.1"/>
</dbReference>
<dbReference type="PANTHER" id="PTHR40255:SF1">
    <property type="entry name" value="PROTOPORPHYRINOGEN IX OXIDASE"/>
    <property type="match status" value="1"/>
</dbReference>
<evidence type="ECO:0000256" key="11">
    <source>
        <dbReference type="ARBA" id="ARBA00023004"/>
    </source>
</evidence>
<keyword evidence="9 15" id="KW-1133">Transmembrane helix</keyword>
<evidence type="ECO:0000256" key="5">
    <source>
        <dbReference type="ARBA" id="ARBA00022475"/>
    </source>
</evidence>
<proteinExistence type="inferred from homology"/>
<dbReference type="EMBL" id="JAHCDA010000007">
    <property type="protein sequence ID" value="MBS7813790.1"/>
    <property type="molecule type" value="Genomic_DNA"/>
</dbReference>
<keyword evidence="8 14" id="KW-0479">Metal-binding</keyword>
<evidence type="ECO:0000256" key="6">
    <source>
        <dbReference type="ARBA" id="ARBA00022617"/>
    </source>
</evidence>
<dbReference type="PANTHER" id="PTHR40255">
    <property type="entry name" value="UPF0093 MEMBRANE PROTEIN SLR1790"/>
    <property type="match status" value="1"/>
</dbReference>
<keyword evidence="10" id="KW-0560">Oxidoreductase</keyword>
<dbReference type="Proteomes" id="UP000766336">
    <property type="component" value="Unassembled WGS sequence"/>
</dbReference>
<evidence type="ECO:0000256" key="13">
    <source>
        <dbReference type="ARBA" id="ARBA00048390"/>
    </source>
</evidence>
<accession>A0ABS5QJD5</accession>
<feature type="transmembrane region" description="Helical" evidence="15">
    <location>
        <begin position="117"/>
        <end position="139"/>
    </location>
</feature>
<keyword evidence="17" id="KW-1185">Reference proteome</keyword>
<sequence>MIAALKFFHIAALSIWCAGLVGLPLLLARHHPADDQAEFARTRLVTNHAYVRVVTPAAVIAIALGTALVFMRGVFVPWMFAKLVLVGLLVLIHAWIGHITLKFGEEQGHYRPPPAGLLVGMSLLAMLAILILVLGKPFLAEGILPDWLLGTQGQPLPLREVPIW</sequence>
<evidence type="ECO:0000256" key="4">
    <source>
        <dbReference type="ARBA" id="ARBA00017504"/>
    </source>
</evidence>
<keyword evidence="12 14" id="KW-0472">Membrane</keyword>
<reference evidence="16 17" key="1">
    <citation type="submission" date="2021-05" db="EMBL/GenBank/DDBJ databases">
        <title>Roseococcus sp. XZZS9, whole genome shotgun sequencing project.</title>
        <authorList>
            <person name="Zhao G."/>
            <person name="Shen L."/>
        </authorList>
    </citation>
    <scope>NUCLEOTIDE SEQUENCE [LARGE SCALE GENOMIC DNA]</scope>
    <source>
        <strain evidence="16 17">XZZS9</strain>
    </source>
</reference>
<comment type="caution">
    <text evidence="16">The sequence shown here is derived from an EMBL/GenBank/DDBJ whole genome shotgun (WGS) entry which is preliminary data.</text>
</comment>
<comment type="cofactor">
    <cofactor evidence="14">
        <name>heme b</name>
        <dbReference type="ChEBI" id="CHEBI:60344"/>
    </cofactor>
    <text evidence="14">Binds 1 heme b (iron(II)-protoporphyrin IX) group per subunit.</text>
</comment>
<evidence type="ECO:0000256" key="8">
    <source>
        <dbReference type="ARBA" id="ARBA00022723"/>
    </source>
</evidence>
<keyword evidence="11 14" id="KW-0408">Iron</keyword>
<dbReference type="InterPro" id="IPR005265">
    <property type="entry name" value="HemJ-like"/>
</dbReference>
<keyword evidence="6 14" id="KW-0349">Heme</keyword>
<feature type="transmembrane region" description="Helical" evidence="15">
    <location>
        <begin position="6"/>
        <end position="28"/>
    </location>
</feature>